<accession>A0A2S6H822</accession>
<evidence type="ECO:0000313" key="1">
    <source>
        <dbReference type="EMBL" id="PPK73639.1"/>
    </source>
</evidence>
<comment type="caution">
    <text evidence="1">The sequence shown here is derived from an EMBL/GenBank/DDBJ whole genome shotgun (WGS) entry which is preliminary data.</text>
</comment>
<dbReference type="EMBL" id="PTIY01000001">
    <property type="protein sequence ID" value="PPK73639.1"/>
    <property type="molecule type" value="Genomic_DNA"/>
</dbReference>
<dbReference type="PANTHER" id="PTHR37822:SF2">
    <property type="entry name" value="SPORE PHOTOPRODUCT LYASE"/>
    <property type="match status" value="1"/>
</dbReference>
<dbReference type="InterPro" id="IPR049539">
    <property type="entry name" value="SPL"/>
</dbReference>
<dbReference type="GO" id="GO:0042601">
    <property type="term" value="C:endospore-forming forespore"/>
    <property type="evidence" value="ECO:0007669"/>
    <property type="project" value="TreeGrafter"/>
</dbReference>
<sequence>MIETIYIEEAILQHPRVLDIVARFPQARKITCRRYGEVFNPKAQNFRLQKQQPALILAEKYKNFALPAPLGYGIGAARNYYFSHMLNCLYDCRYCFLQGMYQSANYVLFVNYEDFQQDIRQLCIESPSENLHFFSGYDCDSLALEPVTGFAEQFLPFFTTLPNAWLELRTKSTQVRSLLNREPLPRCIVAFSLSPDQIAEKVEAKAPSVARRLDALCKVQKQGWQIGLRFDPLIYQSGYQQQYRELFEQVFSRIDLNRLHSVSLGVFRLPENFFKKVHKLYPEEKLFASPLVSQQGMVSYKQDLEQEMMHYCAEQLLNYIPADKFFPCT</sequence>
<dbReference type="OrthoDB" id="9783671at2"/>
<keyword evidence="1" id="KW-0456">Lyase</keyword>
<dbReference type="GO" id="GO:1904047">
    <property type="term" value="F:S-adenosyl-L-methionine binding"/>
    <property type="evidence" value="ECO:0007669"/>
    <property type="project" value="TreeGrafter"/>
</dbReference>
<dbReference type="GO" id="GO:0003913">
    <property type="term" value="F:DNA photolyase activity"/>
    <property type="evidence" value="ECO:0007669"/>
    <property type="project" value="TreeGrafter"/>
</dbReference>
<evidence type="ECO:0000313" key="2">
    <source>
        <dbReference type="Proteomes" id="UP000238071"/>
    </source>
</evidence>
<dbReference type="GO" id="GO:0051539">
    <property type="term" value="F:4 iron, 4 sulfur cluster binding"/>
    <property type="evidence" value="ECO:0007669"/>
    <property type="project" value="TreeGrafter"/>
</dbReference>
<dbReference type="Pfam" id="PF20903">
    <property type="entry name" value="SPL"/>
    <property type="match status" value="1"/>
</dbReference>
<dbReference type="RefSeq" id="WP_104422043.1">
    <property type="nucleotide sequence ID" value="NZ_PTIY01000001.1"/>
</dbReference>
<proteinExistence type="predicted"/>
<keyword evidence="2" id="KW-1185">Reference proteome</keyword>
<dbReference type="Gene3D" id="3.80.30.30">
    <property type="match status" value="1"/>
</dbReference>
<dbReference type="Gene3D" id="3.40.50.12110">
    <property type="match status" value="1"/>
</dbReference>
<reference evidence="1 2" key="1">
    <citation type="submission" date="2018-02" db="EMBL/GenBank/DDBJ databases">
        <title>Subsurface microbial communities from deep shales in Ohio and West Virginia, USA.</title>
        <authorList>
            <person name="Wrighton K."/>
        </authorList>
    </citation>
    <scope>NUCLEOTIDE SEQUENCE [LARGE SCALE GENOMIC DNA]</scope>
    <source>
        <strain evidence="1 2">OWC-G53F</strain>
    </source>
</reference>
<gene>
    <name evidence="1" type="ORF">B0F88_101169</name>
</gene>
<organism evidence="1 2">
    <name type="scientific">Methylobacter tundripaludum</name>
    <dbReference type="NCBI Taxonomy" id="173365"/>
    <lineage>
        <taxon>Bacteria</taxon>
        <taxon>Pseudomonadati</taxon>
        <taxon>Pseudomonadota</taxon>
        <taxon>Gammaproteobacteria</taxon>
        <taxon>Methylococcales</taxon>
        <taxon>Methylococcaceae</taxon>
        <taxon>Methylobacter</taxon>
    </lineage>
</organism>
<name>A0A2S6H822_9GAMM</name>
<protein>
    <submittedName>
        <fullName evidence="1">Spore photoproduct lyase</fullName>
    </submittedName>
</protein>
<dbReference type="Proteomes" id="UP000238071">
    <property type="component" value="Unassembled WGS sequence"/>
</dbReference>
<dbReference type="AlphaFoldDB" id="A0A2S6H822"/>
<dbReference type="PANTHER" id="PTHR37822">
    <property type="entry name" value="SPORE PHOTOPRODUCT LYASE-RELATED"/>
    <property type="match status" value="1"/>
</dbReference>